<dbReference type="PANTHER" id="PTHR11732">
    <property type="entry name" value="ALDO/KETO REDUCTASE"/>
    <property type="match status" value="1"/>
</dbReference>
<gene>
    <name evidence="2" type="ORF">EXIGLDRAFT_647430</name>
</gene>
<evidence type="ECO:0000259" key="1">
    <source>
        <dbReference type="Pfam" id="PF00248"/>
    </source>
</evidence>
<evidence type="ECO:0000313" key="3">
    <source>
        <dbReference type="Proteomes" id="UP000077266"/>
    </source>
</evidence>
<dbReference type="Gene3D" id="3.20.20.100">
    <property type="entry name" value="NADP-dependent oxidoreductase domain"/>
    <property type="match status" value="1"/>
</dbReference>
<dbReference type="Proteomes" id="UP000077266">
    <property type="component" value="Unassembled WGS sequence"/>
</dbReference>
<proteinExistence type="predicted"/>
<name>A0A166AIS1_EXIGL</name>
<accession>A0A166AIS1</accession>
<dbReference type="InterPro" id="IPR020471">
    <property type="entry name" value="AKR"/>
</dbReference>
<dbReference type="STRING" id="1314781.A0A166AIS1"/>
<dbReference type="InterPro" id="IPR023210">
    <property type="entry name" value="NADP_OxRdtase_dom"/>
</dbReference>
<dbReference type="InParanoid" id="A0A166AIS1"/>
<dbReference type="Pfam" id="PF00248">
    <property type="entry name" value="Aldo_ket_red"/>
    <property type="match status" value="1"/>
</dbReference>
<dbReference type="EMBL" id="KV426011">
    <property type="protein sequence ID" value="KZV92279.1"/>
    <property type="molecule type" value="Genomic_DNA"/>
</dbReference>
<dbReference type="PROSITE" id="PS00062">
    <property type="entry name" value="ALDOKETO_REDUCTASE_2"/>
    <property type="match status" value="1"/>
</dbReference>
<sequence length="206" mass="22954">MPSTDVPKFKLNTGAEVPAIGLGCWIGQPELGWKAGEMVTAALKIGYRHFDTAFAYNSEEHVGNAIRASGIPRADIFVTTKLFETYHHRVREGFEASLKALNIDYIDLYLMHWPQGHDEEGMLNGNARPPSASPTFLEVWKEMEALLATGKVKTIGVSNFSIKLLNQLLPHCTVVPAMNQVELHPCYPQHELLEYCKSKGILLTAY</sequence>
<keyword evidence="3" id="KW-1185">Reference proteome</keyword>
<dbReference type="OrthoDB" id="5945798at2759"/>
<reference evidence="2 3" key="1">
    <citation type="journal article" date="2016" name="Mol. Biol. Evol.">
        <title>Comparative Genomics of Early-Diverging Mushroom-Forming Fungi Provides Insights into the Origins of Lignocellulose Decay Capabilities.</title>
        <authorList>
            <person name="Nagy L.G."/>
            <person name="Riley R."/>
            <person name="Tritt A."/>
            <person name="Adam C."/>
            <person name="Daum C."/>
            <person name="Floudas D."/>
            <person name="Sun H."/>
            <person name="Yadav J.S."/>
            <person name="Pangilinan J."/>
            <person name="Larsson K.H."/>
            <person name="Matsuura K."/>
            <person name="Barry K."/>
            <person name="Labutti K."/>
            <person name="Kuo R."/>
            <person name="Ohm R.A."/>
            <person name="Bhattacharya S.S."/>
            <person name="Shirouzu T."/>
            <person name="Yoshinaga Y."/>
            <person name="Martin F.M."/>
            <person name="Grigoriev I.V."/>
            <person name="Hibbett D.S."/>
        </authorList>
    </citation>
    <scope>NUCLEOTIDE SEQUENCE [LARGE SCALE GENOMIC DNA]</scope>
    <source>
        <strain evidence="2 3">HHB12029</strain>
    </source>
</reference>
<dbReference type="AlphaFoldDB" id="A0A166AIS1"/>
<dbReference type="PROSITE" id="PS00798">
    <property type="entry name" value="ALDOKETO_REDUCTASE_1"/>
    <property type="match status" value="1"/>
</dbReference>
<dbReference type="SUPFAM" id="SSF51430">
    <property type="entry name" value="NAD(P)-linked oxidoreductase"/>
    <property type="match status" value="1"/>
</dbReference>
<dbReference type="PRINTS" id="PR00069">
    <property type="entry name" value="ALDKETRDTASE"/>
</dbReference>
<feature type="domain" description="NADP-dependent oxidoreductase" evidence="1">
    <location>
        <begin position="34"/>
        <end position="206"/>
    </location>
</feature>
<protein>
    <submittedName>
        <fullName evidence="2">Aldo/keto reductase</fullName>
    </submittedName>
</protein>
<dbReference type="GO" id="GO:0016491">
    <property type="term" value="F:oxidoreductase activity"/>
    <property type="evidence" value="ECO:0007669"/>
    <property type="project" value="InterPro"/>
</dbReference>
<evidence type="ECO:0000313" key="2">
    <source>
        <dbReference type="EMBL" id="KZV92279.1"/>
    </source>
</evidence>
<organism evidence="2 3">
    <name type="scientific">Exidia glandulosa HHB12029</name>
    <dbReference type="NCBI Taxonomy" id="1314781"/>
    <lineage>
        <taxon>Eukaryota</taxon>
        <taxon>Fungi</taxon>
        <taxon>Dikarya</taxon>
        <taxon>Basidiomycota</taxon>
        <taxon>Agaricomycotina</taxon>
        <taxon>Agaricomycetes</taxon>
        <taxon>Auriculariales</taxon>
        <taxon>Exidiaceae</taxon>
        <taxon>Exidia</taxon>
    </lineage>
</organism>
<feature type="non-terminal residue" evidence="2">
    <location>
        <position position="206"/>
    </location>
</feature>
<dbReference type="InterPro" id="IPR018170">
    <property type="entry name" value="Aldo/ket_reductase_CS"/>
</dbReference>
<dbReference type="InterPro" id="IPR036812">
    <property type="entry name" value="NAD(P)_OxRdtase_dom_sf"/>
</dbReference>